<keyword evidence="1" id="KW-0732">Signal</keyword>
<name>A0A8A1M9C9_AJECA</name>
<gene>
    <name evidence="2" type="ORF">I7I51_03396</name>
</gene>
<evidence type="ECO:0000256" key="1">
    <source>
        <dbReference type="SAM" id="SignalP"/>
    </source>
</evidence>
<dbReference type="EMBL" id="CP069111">
    <property type="protein sequence ID" value="QSS61224.1"/>
    <property type="molecule type" value="Genomic_DNA"/>
</dbReference>
<feature type="signal peptide" evidence="1">
    <location>
        <begin position="1"/>
        <end position="25"/>
    </location>
</feature>
<proteinExistence type="predicted"/>
<accession>A0A8A1M9C9</accession>
<organism evidence="2 3">
    <name type="scientific">Ajellomyces capsulatus</name>
    <name type="common">Darling's disease fungus</name>
    <name type="synonym">Histoplasma capsulatum</name>
    <dbReference type="NCBI Taxonomy" id="5037"/>
    <lineage>
        <taxon>Eukaryota</taxon>
        <taxon>Fungi</taxon>
        <taxon>Dikarya</taxon>
        <taxon>Ascomycota</taxon>
        <taxon>Pezizomycotina</taxon>
        <taxon>Eurotiomycetes</taxon>
        <taxon>Eurotiomycetidae</taxon>
        <taxon>Onygenales</taxon>
        <taxon>Ajellomycetaceae</taxon>
        <taxon>Histoplasma</taxon>
    </lineage>
</organism>
<sequence>MWANVGLPSPWGLWWCLFLQRFSQFFNFLSNCPTPPPPTITAQWRARSPIPAGCWGVSAGMMTSNSSSDFALRELDLAFWRHWGNPMIHLGFQCVNQRKPFFSLPDASILHIQLPVIRDLRSTIHSTIQRAMDQKVYGNSKKSRGISWLWLFKSWDMRRCFSSRDDAGIYSLVLAAGCC</sequence>
<reference evidence="2" key="1">
    <citation type="submission" date="2021-01" db="EMBL/GenBank/DDBJ databases">
        <title>Chromosome-level genome assembly of a human fungal pathogen reveals clustering of transcriptionally co-regulated genes.</title>
        <authorList>
            <person name="Voorhies M."/>
            <person name="Cohen S."/>
            <person name="Shea T.P."/>
            <person name="Petrus S."/>
            <person name="Munoz J.F."/>
            <person name="Poplawski S."/>
            <person name="Goldman W.E."/>
            <person name="Michael T."/>
            <person name="Cuomo C.A."/>
            <person name="Sil A."/>
            <person name="Beyhan S."/>
        </authorList>
    </citation>
    <scope>NUCLEOTIDE SEQUENCE</scope>
    <source>
        <strain evidence="2">WU24</strain>
    </source>
</reference>
<dbReference type="AlphaFoldDB" id="A0A8A1M9C9"/>
<evidence type="ECO:0000313" key="3">
    <source>
        <dbReference type="Proteomes" id="UP000663671"/>
    </source>
</evidence>
<dbReference type="VEuPathDB" id="FungiDB:I7I51_03396"/>
<evidence type="ECO:0000313" key="2">
    <source>
        <dbReference type="EMBL" id="QSS61224.1"/>
    </source>
</evidence>
<dbReference type="Proteomes" id="UP000663671">
    <property type="component" value="Chromosome 5"/>
</dbReference>
<feature type="chain" id="PRO_5034554730" evidence="1">
    <location>
        <begin position="26"/>
        <end position="179"/>
    </location>
</feature>
<protein>
    <submittedName>
        <fullName evidence="2">Uncharacterized protein</fullName>
    </submittedName>
</protein>